<comment type="caution">
    <text evidence="1">The sequence shown here is derived from an EMBL/GenBank/DDBJ whole genome shotgun (WGS) entry which is preliminary data.</text>
</comment>
<dbReference type="EMBL" id="JACHOQ010000002">
    <property type="protein sequence ID" value="MBB5739452.1"/>
    <property type="molecule type" value="Genomic_DNA"/>
</dbReference>
<dbReference type="RefSeq" id="WP_183215677.1">
    <property type="nucleotide sequence ID" value="NZ_CAJFZW010000051.1"/>
</dbReference>
<dbReference type="Proteomes" id="UP000527324">
    <property type="component" value="Unassembled WGS sequence"/>
</dbReference>
<dbReference type="AlphaFoldDB" id="A0A7W9F7V5"/>
<protein>
    <recommendedName>
        <fullName evidence="3">Chemotaxis protein CheE</fullName>
    </recommendedName>
</protein>
<evidence type="ECO:0000313" key="1">
    <source>
        <dbReference type="EMBL" id="MBB5739452.1"/>
    </source>
</evidence>
<proteinExistence type="predicted"/>
<name>A0A7W9F7V5_9CAUL</name>
<keyword evidence="2" id="KW-1185">Reference proteome</keyword>
<organism evidence="1 2">
    <name type="scientific">Brevundimonas aurantiaca</name>
    <dbReference type="NCBI Taxonomy" id="74316"/>
    <lineage>
        <taxon>Bacteria</taxon>
        <taxon>Pseudomonadati</taxon>
        <taxon>Pseudomonadota</taxon>
        <taxon>Alphaproteobacteria</taxon>
        <taxon>Caulobacterales</taxon>
        <taxon>Caulobacteraceae</taxon>
        <taxon>Brevundimonas</taxon>
    </lineage>
</organism>
<accession>A0A7W9F7V5</accession>
<evidence type="ECO:0008006" key="3">
    <source>
        <dbReference type="Google" id="ProtNLM"/>
    </source>
</evidence>
<gene>
    <name evidence="1" type="ORF">GGQ93_001154</name>
</gene>
<reference evidence="1 2" key="1">
    <citation type="submission" date="2020-08" db="EMBL/GenBank/DDBJ databases">
        <title>Genomic Encyclopedia of Type Strains, Phase IV (KMG-IV): sequencing the most valuable type-strain genomes for metagenomic binning, comparative biology and taxonomic classification.</title>
        <authorList>
            <person name="Goeker M."/>
        </authorList>
    </citation>
    <scope>NUCLEOTIDE SEQUENCE [LARGE SCALE GENOMIC DNA]</scope>
    <source>
        <strain evidence="1 2">DSM 4731</strain>
    </source>
</reference>
<evidence type="ECO:0000313" key="2">
    <source>
        <dbReference type="Proteomes" id="UP000527324"/>
    </source>
</evidence>
<sequence length="166" mass="17352">MTVITHVQRRSRLAEMVDRPGGVSVGVALAQAQANLGGLRDQACAIIADNIAVLLAEPAPGTIEALRLDLAYSASNQIIDAASPFAMDDLCTAAKGLCDLLDAAPRQGGFDWRIATVHAQAMKLLLSLPTDAAAPRAAIVENLAEVLKRKLPVQSQTAHQAVQPAA</sequence>